<evidence type="ECO:0000256" key="1">
    <source>
        <dbReference type="ARBA" id="ARBA00022679"/>
    </source>
</evidence>
<reference evidence="4" key="1">
    <citation type="submission" date="2020-09" db="EMBL/GenBank/DDBJ databases">
        <title>Pelagicoccus enzymogenes sp. nov. with an EPS production, isolated from marine sediment.</title>
        <authorList>
            <person name="Feng X."/>
        </authorList>
    </citation>
    <scope>NUCLEOTIDE SEQUENCE</scope>
    <source>
        <strain evidence="4">NFK12</strain>
    </source>
</reference>
<feature type="transmembrane region" description="Helical" evidence="2">
    <location>
        <begin position="7"/>
        <end position="27"/>
    </location>
</feature>
<keyword evidence="5" id="KW-1185">Reference proteome</keyword>
<feature type="domain" description="TRAM" evidence="3">
    <location>
        <begin position="265"/>
        <end position="331"/>
    </location>
</feature>
<sequence length="334" mass="36422">MNQSIFTFRAILLAFCALGGYGVWYAFNDLGSVWLVMTVSVLIGCLLILVDMLMKGFSLRGLSALTFGLLAGILAAHLITISPLFEEGDAQVIYISRVGVFVAVSYLGAVIALRGKDEFNLVIPYVRFEQQQVEVPLAVLDETVLVDGRVSKLVAARMLVDLFFVPKFVVDELNELSNSSVEEERNRGKRGLKTLSELRSFDHVEVRVHESELKSGQSREEKMLFIVRSLKGRLLAASESLTTRAKQEGVPFVDMLGLAKAISQEVTVGQAITVRLVKTGREDSQGVGYLEDGSMVVVNGAADLVGTEVLIEVDSIIPTSGGRMVFGKMLGQGR</sequence>
<protein>
    <submittedName>
        <fullName evidence="4">Twitching motility protein PilT</fullName>
    </submittedName>
</protein>
<dbReference type="SUPFAM" id="SSF88723">
    <property type="entry name" value="PIN domain-like"/>
    <property type="match status" value="1"/>
</dbReference>
<accession>A0A927F6Z1</accession>
<dbReference type="PROSITE" id="PS50926">
    <property type="entry name" value="TRAM"/>
    <property type="match status" value="1"/>
</dbReference>
<feature type="transmembrane region" description="Helical" evidence="2">
    <location>
        <begin position="91"/>
        <end position="113"/>
    </location>
</feature>
<feature type="transmembrane region" description="Helical" evidence="2">
    <location>
        <begin position="62"/>
        <end position="85"/>
    </location>
</feature>
<dbReference type="InterPro" id="IPR002792">
    <property type="entry name" value="TRAM_dom"/>
</dbReference>
<keyword evidence="2" id="KW-1133">Transmembrane helix</keyword>
<dbReference type="AlphaFoldDB" id="A0A927F6Z1"/>
<dbReference type="GO" id="GO:0016740">
    <property type="term" value="F:transferase activity"/>
    <property type="evidence" value="ECO:0007669"/>
    <property type="project" value="UniProtKB-KW"/>
</dbReference>
<dbReference type="InterPro" id="IPR029060">
    <property type="entry name" value="PIN-like_dom_sf"/>
</dbReference>
<dbReference type="RefSeq" id="WP_191616749.1">
    <property type="nucleotide sequence ID" value="NZ_JACYFG010000009.1"/>
</dbReference>
<dbReference type="Gene3D" id="3.40.50.1010">
    <property type="entry name" value="5'-nuclease"/>
    <property type="match status" value="1"/>
</dbReference>
<keyword evidence="2" id="KW-0812">Transmembrane</keyword>
<organism evidence="4 5">
    <name type="scientific">Pelagicoccus enzymogenes</name>
    <dbReference type="NCBI Taxonomy" id="2773457"/>
    <lineage>
        <taxon>Bacteria</taxon>
        <taxon>Pseudomonadati</taxon>
        <taxon>Verrucomicrobiota</taxon>
        <taxon>Opitutia</taxon>
        <taxon>Puniceicoccales</taxon>
        <taxon>Pelagicoccaceae</taxon>
        <taxon>Pelagicoccus</taxon>
    </lineage>
</organism>
<keyword evidence="1" id="KW-0808">Transferase</keyword>
<dbReference type="CDD" id="cd09877">
    <property type="entry name" value="PIN_YacL-like"/>
    <property type="match status" value="1"/>
</dbReference>
<dbReference type="EMBL" id="JACYFG010000009">
    <property type="protein sequence ID" value="MBD5779612.1"/>
    <property type="molecule type" value="Genomic_DNA"/>
</dbReference>
<gene>
    <name evidence="4" type="ORF">IEN85_08900</name>
</gene>
<comment type="caution">
    <text evidence="4">The sequence shown here is derived from an EMBL/GenBank/DDBJ whole genome shotgun (WGS) entry which is preliminary data.</text>
</comment>
<evidence type="ECO:0000313" key="4">
    <source>
        <dbReference type="EMBL" id="MBD5779612.1"/>
    </source>
</evidence>
<name>A0A927F6Z1_9BACT</name>
<evidence type="ECO:0000313" key="5">
    <source>
        <dbReference type="Proteomes" id="UP000622317"/>
    </source>
</evidence>
<feature type="transmembrane region" description="Helical" evidence="2">
    <location>
        <begin position="33"/>
        <end position="50"/>
    </location>
</feature>
<keyword evidence="2" id="KW-0472">Membrane</keyword>
<evidence type="ECO:0000256" key="2">
    <source>
        <dbReference type="SAM" id="Phobius"/>
    </source>
</evidence>
<evidence type="ECO:0000259" key="3">
    <source>
        <dbReference type="PROSITE" id="PS50926"/>
    </source>
</evidence>
<dbReference type="Proteomes" id="UP000622317">
    <property type="component" value="Unassembled WGS sequence"/>
</dbReference>
<proteinExistence type="predicted"/>